<dbReference type="Proteomes" id="UP000326939">
    <property type="component" value="Chromosome 13"/>
</dbReference>
<dbReference type="GO" id="GO:1990904">
    <property type="term" value="C:ribonucleoprotein complex"/>
    <property type="evidence" value="ECO:0007669"/>
    <property type="project" value="UniProtKB-KW"/>
</dbReference>
<evidence type="ECO:0000313" key="4">
    <source>
        <dbReference type="EMBL" id="KAB5529366.1"/>
    </source>
</evidence>
<dbReference type="CDD" id="cd00432">
    <property type="entry name" value="Ribosomal_L18_L5e"/>
    <property type="match status" value="1"/>
</dbReference>
<dbReference type="PANTHER" id="PTHR12899:SF5">
    <property type="entry name" value="RIBOSOMAL L18P_L5E FAMILY PROTEIN"/>
    <property type="match status" value="1"/>
</dbReference>
<comment type="similarity">
    <text evidence="1">Belongs to the universal ribosomal protein uL18 family.</text>
</comment>
<comment type="caution">
    <text evidence="4">The sequence shown here is derived from an EMBL/GenBank/DDBJ whole genome shotgun (WGS) entry which is preliminary data.</text>
</comment>
<proteinExistence type="inferred from homology"/>
<dbReference type="PANTHER" id="PTHR12899">
    <property type="entry name" value="39S RIBOSOMAL PROTEIN L18, MITOCHONDRIAL"/>
    <property type="match status" value="1"/>
</dbReference>
<keyword evidence="2" id="KW-0689">Ribosomal protein</keyword>
<dbReference type="InterPro" id="IPR057268">
    <property type="entry name" value="Ribosomal_L18"/>
</dbReference>
<sequence length="264" mass="29412">MLKQVCGKVLNKGFLANGGDKLRPGLYVPITRFQSGQGLEKEMLVIQFVLSVLPIVPSVIFKSEVIVVITLVFVEFSTSTCLEVLCDLKNNNTCFPDWWTGLLSGKLPNIAPLQAHCAPRSFFGVEDFLDDDNSRPYTYQKGKKSKNPNKHVSFKQRTVAYMEPFTLDVFISKRFVSASLTHRVTSKQVAVAGTNSKDIKAVLKSRSDIPACLAVGRILADRAREADVYTASYTPRERDKFEGKIRAVVQSLIDNGIDVKVYLD</sequence>
<evidence type="ECO:0000256" key="2">
    <source>
        <dbReference type="ARBA" id="ARBA00022980"/>
    </source>
</evidence>
<accession>A0A5N5KGH5</accession>
<dbReference type="GO" id="GO:0008097">
    <property type="term" value="F:5S rRNA binding"/>
    <property type="evidence" value="ECO:0007669"/>
    <property type="project" value="TreeGrafter"/>
</dbReference>
<gene>
    <name evidence="4" type="ORF">DKX38_019447</name>
</gene>
<keyword evidence="5" id="KW-1185">Reference proteome</keyword>
<dbReference type="GO" id="GO:0006412">
    <property type="term" value="P:translation"/>
    <property type="evidence" value="ECO:0007669"/>
    <property type="project" value="InterPro"/>
</dbReference>
<name>A0A5N5KGH5_9ROSI</name>
<dbReference type="SUPFAM" id="SSF53137">
    <property type="entry name" value="Translational machinery components"/>
    <property type="match status" value="1"/>
</dbReference>
<dbReference type="InterPro" id="IPR005484">
    <property type="entry name" value="Ribosomal_uL18_bac/plant/anim"/>
</dbReference>
<evidence type="ECO:0000256" key="3">
    <source>
        <dbReference type="ARBA" id="ARBA00023274"/>
    </source>
</evidence>
<evidence type="ECO:0000313" key="5">
    <source>
        <dbReference type="Proteomes" id="UP000326939"/>
    </source>
</evidence>
<dbReference type="EMBL" id="VDCV01000013">
    <property type="protein sequence ID" value="KAB5529366.1"/>
    <property type="molecule type" value="Genomic_DNA"/>
</dbReference>
<dbReference type="Gene3D" id="3.30.420.100">
    <property type="match status" value="1"/>
</dbReference>
<keyword evidence="3" id="KW-0687">Ribonucleoprotein</keyword>
<dbReference type="GO" id="GO:0003735">
    <property type="term" value="F:structural constituent of ribosome"/>
    <property type="evidence" value="ECO:0007669"/>
    <property type="project" value="InterPro"/>
</dbReference>
<reference evidence="5" key="1">
    <citation type="journal article" date="2019" name="Gigascience">
        <title>De novo genome assembly of the endangered Acer yangbiense, a plant species with extremely small populations endemic to Yunnan Province, China.</title>
        <authorList>
            <person name="Yang J."/>
            <person name="Wariss H.M."/>
            <person name="Tao L."/>
            <person name="Zhang R."/>
            <person name="Yun Q."/>
            <person name="Hollingsworth P."/>
            <person name="Dao Z."/>
            <person name="Luo G."/>
            <person name="Guo H."/>
            <person name="Ma Y."/>
            <person name="Sun W."/>
        </authorList>
    </citation>
    <scope>NUCLEOTIDE SEQUENCE [LARGE SCALE GENOMIC DNA]</scope>
    <source>
        <strain evidence="5">cv. br00</strain>
    </source>
</reference>
<dbReference type="AlphaFoldDB" id="A0A5N5KGH5"/>
<dbReference type="GO" id="GO:0005840">
    <property type="term" value="C:ribosome"/>
    <property type="evidence" value="ECO:0007669"/>
    <property type="project" value="UniProtKB-KW"/>
</dbReference>
<evidence type="ECO:0000256" key="1">
    <source>
        <dbReference type="ARBA" id="ARBA00007116"/>
    </source>
</evidence>
<dbReference type="Pfam" id="PF00861">
    <property type="entry name" value="Ribosomal_L18p"/>
    <property type="match status" value="1"/>
</dbReference>
<organism evidence="4 5">
    <name type="scientific">Salix brachista</name>
    <dbReference type="NCBI Taxonomy" id="2182728"/>
    <lineage>
        <taxon>Eukaryota</taxon>
        <taxon>Viridiplantae</taxon>
        <taxon>Streptophyta</taxon>
        <taxon>Embryophyta</taxon>
        <taxon>Tracheophyta</taxon>
        <taxon>Spermatophyta</taxon>
        <taxon>Magnoliopsida</taxon>
        <taxon>eudicotyledons</taxon>
        <taxon>Gunneridae</taxon>
        <taxon>Pentapetalae</taxon>
        <taxon>rosids</taxon>
        <taxon>fabids</taxon>
        <taxon>Malpighiales</taxon>
        <taxon>Salicaceae</taxon>
        <taxon>Saliceae</taxon>
        <taxon>Salix</taxon>
    </lineage>
</organism>
<dbReference type="FunFam" id="3.30.420.100:FF:000004">
    <property type="entry name" value="50S ribosomal protein L18"/>
    <property type="match status" value="1"/>
</dbReference>
<protein>
    <recommendedName>
        <fullName evidence="6">L18 ribosomal protein Heart Stopper</fullName>
    </recommendedName>
</protein>
<evidence type="ECO:0008006" key="6">
    <source>
        <dbReference type="Google" id="ProtNLM"/>
    </source>
</evidence>